<dbReference type="Pfam" id="PF16074">
    <property type="entry name" value="PilW"/>
    <property type="match status" value="1"/>
</dbReference>
<name>A0A3B0WQ71_9ZZZZ</name>
<evidence type="ECO:0000256" key="1">
    <source>
        <dbReference type="SAM" id="Phobius"/>
    </source>
</evidence>
<protein>
    <submittedName>
        <fullName evidence="2">Type IV fimbrial biogenesis protein PilW</fullName>
    </submittedName>
</protein>
<proteinExistence type="predicted"/>
<dbReference type="GO" id="GO:0043683">
    <property type="term" value="P:type IV pilus assembly"/>
    <property type="evidence" value="ECO:0007669"/>
    <property type="project" value="InterPro"/>
</dbReference>
<keyword evidence="1" id="KW-1133">Transmembrane helix</keyword>
<dbReference type="PROSITE" id="PS00409">
    <property type="entry name" value="PROKAR_NTER_METHYL"/>
    <property type="match status" value="1"/>
</dbReference>
<reference evidence="2" key="1">
    <citation type="submission" date="2018-06" db="EMBL/GenBank/DDBJ databases">
        <authorList>
            <person name="Zhirakovskaya E."/>
        </authorList>
    </citation>
    <scope>NUCLEOTIDE SEQUENCE</scope>
</reference>
<dbReference type="AlphaFoldDB" id="A0A3B0WQ71"/>
<gene>
    <name evidence="2" type="ORF">MNBD_GAMMA02-923</name>
</gene>
<accession>A0A3B0WQ71</accession>
<dbReference type="InterPro" id="IPR032092">
    <property type="entry name" value="PilW"/>
</dbReference>
<dbReference type="Pfam" id="PF07963">
    <property type="entry name" value="N_methyl"/>
    <property type="match status" value="1"/>
</dbReference>
<dbReference type="SUPFAM" id="SSF54523">
    <property type="entry name" value="Pili subunits"/>
    <property type="match status" value="1"/>
</dbReference>
<feature type="transmembrane region" description="Helical" evidence="1">
    <location>
        <begin position="12"/>
        <end position="37"/>
    </location>
</feature>
<sequence>MNKYMKLRLNQTGFTLVELMVAMVIGLIILLGLISMFTASSSLNRAQSGLAVLQENGRYAITRMKQDLESAGRKHCATLSMPDKFTTKWNQGYEMSAWRVSNTVIFNNGLPAVGDIELDDLGDVDQLPDVIDISASTMYPLDPSYFIRGFECNAGACLPALTTPGTGTGLIMPAIGLTDGLRADNTDILSVRYLRSGGNRVTAIAGTNMTLADTNPFILGDAIVADCDTTYVTPATWGANAVNSSTPLPAFNLNGDTRVYHLDQEMANVTYYVGINNDVNSSGRMISSLFRAENGVAQQLVEGVERFDVFYLTQLQTGHVVRLTADQVNNIQDGGDADGDDAVDTIQGCILPPTTDYLGVNANLANGLGCLWRSIYAIEVHLLMNTVSNSAATATEPYTYSPDGLTPQTPGTTMPSGLSAERMYRREFTAIVPIRSYTL</sequence>
<dbReference type="InterPro" id="IPR045584">
    <property type="entry name" value="Pilin-like"/>
</dbReference>
<organism evidence="2">
    <name type="scientific">hydrothermal vent metagenome</name>
    <dbReference type="NCBI Taxonomy" id="652676"/>
    <lineage>
        <taxon>unclassified sequences</taxon>
        <taxon>metagenomes</taxon>
        <taxon>ecological metagenomes</taxon>
    </lineage>
</organism>
<dbReference type="EMBL" id="UOFA01000236">
    <property type="protein sequence ID" value="VAW45854.1"/>
    <property type="molecule type" value="Genomic_DNA"/>
</dbReference>
<keyword evidence="1" id="KW-0472">Membrane</keyword>
<dbReference type="InterPro" id="IPR012902">
    <property type="entry name" value="N_methyl_site"/>
</dbReference>
<dbReference type="NCBIfam" id="TIGR02532">
    <property type="entry name" value="IV_pilin_GFxxxE"/>
    <property type="match status" value="1"/>
</dbReference>
<keyword evidence="1" id="KW-0812">Transmembrane</keyword>
<evidence type="ECO:0000313" key="2">
    <source>
        <dbReference type="EMBL" id="VAW45854.1"/>
    </source>
</evidence>